<keyword evidence="5" id="KW-0406">Ion transport</keyword>
<dbReference type="PANTHER" id="PTHR11003:SF93">
    <property type="entry name" value="POTASSIUM CHANNEL DOMAIN-CONTAINING PROTEIN"/>
    <property type="match status" value="1"/>
</dbReference>
<dbReference type="WBParaSite" id="ACRNAN_scaffold7348.g14379.t1">
    <property type="protein sequence ID" value="ACRNAN_scaffold7348.g14379.t1"/>
    <property type="gene ID" value="ACRNAN_scaffold7348.g14379"/>
</dbReference>
<evidence type="ECO:0000256" key="8">
    <source>
        <dbReference type="SAM" id="MobiDB-lite"/>
    </source>
</evidence>
<dbReference type="GO" id="GO:0030322">
    <property type="term" value="P:stabilization of membrane potential"/>
    <property type="evidence" value="ECO:0007669"/>
    <property type="project" value="TreeGrafter"/>
</dbReference>
<dbReference type="Pfam" id="PF07885">
    <property type="entry name" value="Ion_trans_2"/>
    <property type="match status" value="1"/>
</dbReference>
<protein>
    <submittedName>
        <fullName evidence="12">Potassium channel domain-containing protein</fullName>
    </submittedName>
</protein>
<evidence type="ECO:0000259" key="10">
    <source>
        <dbReference type="Pfam" id="PF07885"/>
    </source>
</evidence>
<comment type="subcellular location">
    <subcellularLocation>
        <location evidence="1">Membrane</location>
        <topology evidence="1">Multi-pass membrane protein</topology>
    </subcellularLocation>
</comment>
<dbReference type="SUPFAM" id="SSF81324">
    <property type="entry name" value="Voltage-gated potassium channels"/>
    <property type="match status" value="1"/>
</dbReference>
<name>A0A914ECP4_9BILA</name>
<evidence type="ECO:0000256" key="4">
    <source>
        <dbReference type="ARBA" id="ARBA00022989"/>
    </source>
</evidence>
<feature type="domain" description="Potassium channel" evidence="10">
    <location>
        <begin position="33"/>
        <end position="90"/>
    </location>
</feature>
<dbReference type="GO" id="GO:0022841">
    <property type="term" value="F:potassium ion leak channel activity"/>
    <property type="evidence" value="ECO:0007669"/>
    <property type="project" value="TreeGrafter"/>
</dbReference>
<dbReference type="GO" id="GO:0015271">
    <property type="term" value="F:outward rectifier potassium channel activity"/>
    <property type="evidence" value="ECO:0007669"/>
    <property type="project" value="TreeGrafter"/>
</dbReference>
<dbReference type="InterPro" id="IPR003280">
    <property type="entry name" value="2pore_dom_K_chnl"/>
</dbReference>
<keyword evidence="6 9" id="KW-0472">Membrane</keyword>
<keyword evidence="2" id="KW-0813">Transport</keyword>
<keyword evidence="3 9" id="KW-0812">Transmembrane</keyword>
<keyword evidence="11" id="KW-1185">Reference proteome</keyword>
<dbReference type="Proteomes" id="UP000887540">
    <property type="component" value="Unplaced"/>
</dbReference>
<evidence type="ECO:0000313" key="12">
    <source>
        <dbReference type="WBParaSite" id="ACRNAN_scaffold7348.g14379.t1"/>
    </source>
</evidence>
<keyword evidence="7" id="KW-0407">Ion channel</keyword>
<dbReference type="Gene3D" id="1.10.287.70">
    <property type="match status" value="1"/>
</dbReference>
<proteinExistence type="predicted"/>
<reference evidence="12" key="1">
    <citation type="submission" date="2022-11" db="UniProtKB">
        <authorList>
            <consortium name="WormBaseParasite"/>
        </authorList>
    </citation>
    <scope>IDENTIFICATION</scope>
</reference>
<sequence>MSVFRNESYKREHSDEIKAYVVTKCWMKEPDDRSKWSYITATLYGFGIITTLGYNRIAPVTQTGRLFCVFYGICGIPLTMIIIANFGRYLNEITKKFKSRCDKSVASSLRRASLHHRIEENRKSSVSKGNDEPSIERLTL</sequence>
<feature type="transmembrane region" description="Helical" evidence="9">
    <location>
        <begin position="36"/>
        <end position="57"/>
    </location>
</feature>
<dbReference type="InterPro" id="IPR013099">
    <property type="entry name" value="K_chnl_dom"/>
</dbReference>
<dbReference type="GO" id="GO:0005886">
    <property type="term" value="C:plasma membrane"/>
    <property type="evidence" value="ECO:0007669"/>
    <property type="project" value="TreeGrafter"/>
</dbReference>
<evidence type="ECO:0000256" key="2">
    <source>
        <dbReference type="ARBA" id="ARBA00022448"/>
    </source>
</evidence>
<evidence type="ECO:0000256" key="6">
    <source>
        <dbReference type="ARBA" id="ARBA00023136"/>
    </source>
</evidence>
<evidence type="ECO:0000256" key="3">
    <source>
        <dbReference type="ARBA" id="ARBA00022692"/>
    </source>
</evidence>
<dbReference type="PANTHER" id="PTHR11003">
    <property type="entry name" value="POTASSIUM CHANNEL, SUBFAMILY K"/>
    <property type="match status" value="1"/>
</dbReference>
<organism evidence="11 12">
    <name type="scientific">Acrobeloides nanus</name>
    <dbReference type="NCBI Taxonomy" id="290746"/>
    <lineage>
        <taxon>Eukaryota</taxon>
        <taxon>Metazoa</taxon>
        <taxon>Ecdysozoa</taxon>
        <taxon>Nematoda</taxon>
        <taxon>Chromadorea</taxon>
        <taxon>Rhabditida</taxon>
        <taxon>Tylenchina</taxon>
        <taxon>Cephalobomorpha</taxon>
        <taxon>Cephaloboidea</taxon>
        <taxon>Cephalobidae</taxon>
        <taxon>Acrobeloides</taxon>
    </lineage>
</organism>
<evidence type="ECO:0000256" key="9">
    <source>
        <dbReference type="SAM" id="Phobius"/>
    </source>
</evidence>
<evidence type="ECO:0000256" key="5">
    <source>
        <dbReference type="ARBA" id="ARBA00023065"/>
    </source>
</evidence>
<evidence type="ECO:0000256" key="7">
    <source>
        <dbReference type="ARBA" id="ARBA00023303"/>
    </source>
</evidence>
<feature type="transmembrane region" description="Helical" evidence="9">
    <location>
        <begin position="69"/>
        <end position="90"/>
    </location>
</feature>
<feature type="region of interest" description="Disordered" evidence="8">
    <location>
        <begin position="120"/>
        <end position="140"/>
    </location>
</feature>
<keyword evidence="4 9" id="KW-1133">Transmembrane helix</keyword>
<dbReference type="AlphaFoldDB" id="A0A914ECP4"/>
<accession>A0A914ECP4</accession>
<evidence type="ECO:0000313" key="11">
    <source>
        <dbReference type="Proteomes" id="UP000887540"/>
    </source>
</evidence>
<evidence type="ECO:0000256" key="1">
    <source>
        <dbReference type="ARBA" id="ARBA00004141"/>
    </source>
</evidence>